<dbReference type="AlphaFoldDB" id="A0A0N4VAM0"/>
<dbReference type="FunFam" id="3.40.50.10050:FF:000002">
    <property type="entry name" value="Eukaryotic translation initiation factor 5B"/>
    <property type="match status" value="1"/>
</dbReference>
<dbReference type="InterPro" id="IPR005225">
    <property type="entry name" value="Small_GTP-bd"/>
</dbReference>
<dbReference type="FunFam" id="3.40.50.300:FF:000112">
    <property type="entry name" value="Eukaryotic translation initiation factor 5B"/>
    <property type="match status" value="1"/>
</dbReference>
<comment type="similarity">
    <text evidence="3">Belongs to the TRAFAC class translation factor GTPase superfamily. Classic translation factor GTPase family. IF-2 subfamily.</text>
</comment>
<dbReference type="InterPro" id="IPR009000">
    <property type="entry name" value="Transl_B-barrel_sf"/>
</dbReference>
<dbReference type="EMBL" id="UXUI01008750">
    <property type="protein sequence ID" value="VDD92284.1"/>
    <property type="molecule type" value="Genomic_DNA"/>
</dbReference>
<feature type="compositionally biased region" description="Acidic residues" evidence="16">
    <location>
        <begin position="503"/>
        <end position="530"/>
    </location>
</feature>
<dbReference type="Pfam" id="PF11987">
    <property type="entry name" value="IF-2"/>
    <property type="match status" value="1"/>
</dbReference>
<protein>
    <recommendedName>
        <fullName evidence="5">Eukaryotic translation initiation factor 5B</fullName>
        <ecNumber evidence="4">3.6.5.3</ecNumber>
    </recommendedName>
    <alternativeName>
        <fullName evidence="13">Translation initiation factor IF-2</fullName>
    </alternativeName>
</protein>
<feature type="compositionally biased region" description="Basic and acidic residues" evidence="16">
    <location>
        <begin position="531"/>
        <end position="540"/>
    </location>
</feature>
<feature type="domain" description="Tr-type G" evidence="17">
    <location>
        <begin position="564"/>
        <end position="785"/>
    </location>
</feature>
<keyword evidence="8" id="KW-0479">Metal-binding</keyword>
<keyword evidence="10" id="KW-0378">Hydrolase</keyword>
<accession>A0A0N4VAM0</accession>
<name>A0A0N4VAM0_ENTVE</name>
<evidence type="ECO:0000256" key="2">
    <source>
        <dbReference type="ARBA" id="ARBA00004496"/>
    </source>
</evidence>
<feature type="compositionally biased region" description="Basic residues" evidence="16">
    <location>
        <begin position="1"/>
        <end position="10"/>
    </location>
</feature>
<feature type="compositionally biased region" description="Acidic residues" evidence="16">
    <location>
        <begin position="32"/>
        <end position="41"/>
    </location>
</feature>
<feature type="compositionally biased region" description="Acidic residues" evidence="16">
    <location>
        <begin position="447"/>
        <end position="458"/>
    </location>
</feature>
<gene>
    <name evidence="18" type="ORF">EVEC_LOCUS7035</name>
</gene>
<dbReference type="EC" id="3.6.5.3" evidence="4"/>
<dbReference type="InterPro" id="IPR027417">
    <property type="entry name" value="P-loop_NTPase"/>
</dbReference>
<dbReference type="GO" id="GO:0003924">
    <property type="term" value="F:GTPase activity"/>
    <property type="evidence" value="ECO:0007669"/>
    <property type="project" value="InterPro"/>
</dbReference>
<dbReference type="FunFam" id="2.40.30.10:FF:000013">
    <property type="entry name" value="eukaryotic translation initiation factor 5B"/>
    <property type="match status" value="1"/>
</dbReference>
<keyword evidence="7" id="KW-0396">Initiation factor</keyword>
<dbReference type="FunFam" id="2.40.30.10:FF:000026">
    <property type="entry name" value="Eukaryotic translation initiation factor 5B"/>
    <property type="match status" value="1"/>
</dbReference>
<comment type="cofactor">
    <cofactor evidence="1">
        <name>a monovalent cation</name>
        <dbReference type="ChEBI" id="CHEBI:60242"/>
    </cofactor>
</comment>
<dbReference type="STRING" id="51028.A0A0N4VAM0"/>
<dbReference type="Pfam" id="PF14578">
    <property type="entry name" value="GTP_EFTU_D4"/>
    <property type="match status" value="1"/>
</dbReference>
<dbReference type="Proteomes" id="UP000274131">
    <property type="component" value="Unassembled WGS sequence"/>
</dbReference>
<evidence type="ECO:0000256" key="12">
    <source>
        <dbReference type="ARBA" id="ARBA00023134"/>
    </source>
</evidence>
<feature type="compositionally biased region" description="Basic and acidic residues" evidence="16">
    <location>
        <begin position="294"/>
        <end position="349"/>
    </location>
</feature>
<feature type="compositionally biased region" description="Basic and acidic residues" evidence="16">
    <location>
        <begin position="265"/>
        <end position="278"/>
    </location>
</feature>
<evidence type="ECO:0000256" key="9">
    <source>
        <dbReference type="ARBA" id="ARBA00022741"/>
    </source>
</evidence>
<comment type="subunit">
    <text evidence="15">Interacts through its C-terminal domain (CTD) with the CTD of eIF1A (EIF1AX) or with the CTD of EIF5 (mutually exclusive) through a common binding site. Interacts with eIF1A (EIF1AX) from the location of the start codon by the 43S complex until the formation of the 80S complex. Interacts with ANXA5 in a calcium and phospholipid-dependent manner.</text>
</comment>
<keyword evidence="12" id="KW-0342">GTP-binding</keyword>
<evidence type="ECO:0000259" key="17">
    <source>
        <dbReference type="PROSITE" id="PS51722"/>
    </source>
</evidence>
<dbReference type="CDD" id="cd22249">
    <property type="entry name" value="UDM1_RNF168_RNF169-like"/>
    <property type="match status" value="1"/>
</dbReference>
<keyword evidence="9" id="KW-0547">Nucleotide-binding</keyword>
<dbReference type="NCBIfam" id="TIGR00231">
    <property type="entry name" value="small_GTP"/>
    <property type="match status" value="1"/>
</dbReference>
<dbReference type="InterPro" id="IPR036925">
    <property type="entry name" value="TIF_IF2_dom3_sf"/>
</dbReference>
<evidence type="ECO:0000256" key="11">
    <source>
        <dbReference type="ARBA" id="ARBA00022917"/>
    </source>
</evidence>
<feature type="compositionally biased region" description="Polar residues" evidence="16">
    <location>
        <begin position="412"/>
        <end position="429"/>
    </location>
</feature>
<feature type="compositionally biased region" description="Basic and acidic residues" evidence="16">
    <location>
        <begin position="430"/>
        <end position="442"/>
    </location>
</feature>
<dbReference type="GO" id="GO:0005739">
    <property type="term" value="C:mitochondrion"/>
    <property type="evidence" value="ECO:0007669"/>
    <property type="project" value="TreeGrafter"/>
</dbReference>
<dbReference type="InterPro" id="IPR029459">
    <property type="entry name" value="EFTU-type"/>
</dbReference>
<evidence type="ECO:0000256" key="15">
    <source>
        <dbReference type="ARBA" id="ARBA00061781"/>
    </source>
</evidence>
<dbReference type="InterPro" id="IPR015760">
    <property type="entry name" value="TIF_IF2"/>
</dbReference>
<evidence type="ECO:0000256" key="3">
    <source>
        <dbReference type="ARBA" id="ARBA00007733"/>
    </source>
</evidence>
<dbReference type="InterPro" id="IPR000795">
    <property type="entry name" value="T_Tr_GTP-bd_dom"/>
</dbReference>
<dbReference type="PANTHER" id="PTHR43381">
    <property type="entry name" value="TRANSLATION INITIATION FACTOR IF-2-RELATED"/>
    <property type="match status" value="1"/>
</dbReference>
<evidence type="ECO:0000256" key="14">
    <source>
        <dbReference type="ARBA" id="ARBA00053410"/>
    </source>
</evidence>
<dbReference type="GO" id="GO:0005525">
    <property type="term" value="F:GTP binding"/>
    <property type="evidence" value="ECO:0007669"/>
    <property type="project" value="UniProtKB-KW"/>
</dbReference>
<dbReference type="Pfam" id="PF00009">
    <property type="entry name" value="GTP_EFTU"/>
    <property type="match status" value="1"/>
</dbReference>
<keyword evidence="6" id="KW-0963">Cytoplasm</keyword>
<evidence type="ECO:0000313" key="19">
    <source>
        <dbReference type="Proteomes" id="UP000274131"/>
    </source>
</evidence>
<dbReference type="OrthoDB" id="4928at2759"/>
<dbReference type="CDD" id="cd16266">
    <property type="entry name" value="IF2_aeIF5B_IV"/>
    <property type="match status" value="1"/>
</dbReference>
<keyword evidence="19" id="KW-1185">Reference proteome</keyword>
<dbReference type="PANTHER" id="PTHR43381:SF4">
    <property type="entry name" value="EUKARYOTIC TRANSLATION INITIATION FACTOR 5B"/>
    <property type="match status" value="1"/>
</dbReference>
<dbReference type="InterPro" id="IPR023115">
    <property type="entry name" value="TIF_IF2_dom3"/>
</dbReference>
<evidence type="ECO:0000256" key="8">
    <source>
        <dbReference type="ARBA" id="ARBA00022723"/>
    </source>
</evidence>
<sequence length="1155" mass="129160">MASKKKKGSKKTSEWNDEESEKKLAQLKLLSESEEESDDDSSIAFQKNKGRAAFNMLAALGSDEDSEKDAASNDSEVEEKKVVEEKTKKTGKQKQPGGEKVAKEAATAKPKESTKGKGKKSKKAQKEDEDLEAILADLEKPVEKPAGKGKKKGSEKVESAVEQTSVTAVEPPSTEAVGEVKEGTIEKNEAAEGEVQPKKKDKKKKKKAAAEEKAEAEGAKESSVPSEAAAVKEPSPGPEAKEASVEKEEGELTAAEKKKKKKKEKEKEKKAKEGEKKESKKKKQVDMIKQLLRQRQEEEERILREQKEEEERLAAIQKAKEEEARIAREKKEAEKQRKKERDEKLKAEGKYLTPAQREKLRRQQALLRNENFLLPSALRQESGDSAPAKRPIYGKRKPKKGPQQQDIKTGEENNAQISDLKTADTVNENQKVEAEAKDKVDEVAVSWEDEAENEVIESWEDHAEEPVEKAKEPFVANKTKEEVPVEKKKDSDVLKPTLIVAEKEEEAESSSEESSEEESSSEEQSDEESSEDNRETKEQIRERVRARLKKRREVAEAKRTVEDLRAPVICVLGHVDTGKTKMLDTIRRTNVQDSEAGGITQQIGATQVPNLAIKERTKMVRDFNVDDIKIPGFLIIDTPGHESFSNLRSRGSSLCDYAILIVDIMHGLEPQTLESLKLLLKRGTPFVIALNKIDRLVDYESNPRKDVYQHLKSQPTNTQLHFKDLKDKVVVQFAEQGVNVALSNENKDSSEYISMVPTSAYMGDGIGNLMAHIVNESQTRLASQLSFCEELDCTVMEVKALPGLGTTIDVILVNGTLRVGDVIILTGTDGAIVTQIRELLMPQPLKELRVKNAYEHYQSIRGAQGVKILAKRLEKALAGLPLFVASKEDEVDVLKEDCDAQLSRALMAIKKKPEGVYVQASTLGSLEALLSFLKAQKIPYSNVNIGPVHKKDVQKAAAMLEHKEEFSCILAFDVPVSKEVEQFAASEGVRIFSADIIYHLEDNFLNYREELRLKRRRENEHLAIFPCKLRILPQCVFNARNPIVIGVSVEAGQLRRGTPICVPSKDRIALGTVASIERNHEQIEIAKTGDEVCIKIENTTGEAPKLYGRHFSYEDTLVSRISRESIDVCKAHFRDDLSKADWQLVVQLKKLLDIL</sequence>
<evidence type="ECO:0000256" key="13">
    <source>
        <dbReference type="ARBA" id="ARBA00032478"/>
    </source>
</evidence>
<evidence type="ECO:0000256" key="16">
    <source>
        <dbReference type="SAM" id="MobiDB-lite"/>
    </source>
</evidence>
<dbReference type="CDD" id="cd03703">
    <property type="entry name" value="aeIF5B_II"/>
    <property type="match status" value="1"/>
</dbReference>
<feature type="compositionally biased region" description="Basic and acidic residues" evidence="16">
    <location>
        <begin position="459"/>
        <end position="493"/>
    </location>
</feature>
<dbReference type="SUPFAM" id="SSF50447">
    <property type="entry name" value="Translation proteins"/>
    <property type="match status" value="1"/>
</dbReference>
<evidence type="ECO:0000256" key="5">
    <source>
        <dbReference type="ARBA" id="ARBA00013824"/>
    </source>
</evidence>
<dbReference type="GO" id="GO:0003743">
    <property type="term" value="F:translation initiation factor activity"/>
    <property type="evidence" value="ECO:0007669"/>
    <property type="project" value="UniProtKB-KW"/>
</dbReference>
<evidence type="ECO:0000313" key="18">
    <source>
        <dbReference type="EMBL" id="VDD92284.1"/>
    </source>
</evidence>
<feature type="compositionally biased region" description="Basic and acidic residues" evidence="16">
    <location>
        <begin position="78"/>
        <end position="88"/>
    </location>
</feature>
<reference evidence="20" key="1">
    <citation type="submission" date="2017-02" db="UniProtKB">
        <authorList>
            <consortium name="WormBaseParasite"/>
        </authorList>
    </citation>
    <scope>IDENTIFICATION</scope>
</reference>
<dbReference type="SUPFAM" id="SSF52156">
    <property type="entry name" value="Initiation factor IF2/eIF5b, domain 3"/>
    <property type="match status" value="1"/>
</dbReference>
<evidence type="ECO:0000256" key="7">
    <source>
        <dbReference type="ARBA" id="ARBA00022540"/>
    </source>
</evidence>
<feature type="region of interest" description="Disordered" evidence="16">
    <location>
        <begin position="1"/>
        <end position="540"/>
    </location>
</feature>
<feature type="compositionally biased region" description="Basic and acidic residues" evidence="16">
    <location>
        <begin position="208"/>
        <end position="220"/>
    </location>
</feature>
<evidence type="ECO:0000256" key="6">
    <source>
        <dbReference type="ARBA" id="ARBA00022490"/>
    </source>
</evidence>
<evidence type="ECO:0000256" key="10">
    <source>
        <dbReference type="ARBA" id="ARBA00022801"/>
    </source>
</evidence>
<dbReference type="Gene3D" id="3.40.50.300">
    <property type="entry name" value="P-loop containing nucleotide triphosphate hydrolases"/>
    <property type="match status" value="1"/>
</dbReference>
<proteinExistence type="inferred from homology"/>
<evidence type="ECO:0000256" key="1">
    <source>
        <dbReference type="ARBA" id="ARBA00001944"/>
    </source>
</evidence>
<dbReference type="NCBIfam" id="NF003078">
    <property type="entry name" value="PRK04004.1"/>
    <property type="match status" value="1"/>
</dbReference>
<dbReference type="Gene3D" id="3.40.50.10050">
    <property type="entry name" value="Translation initiation factor IF- 2, domain 3"/>
    <property type="match status" value="1"/>
</dbReference>
<comment type="subcellular location">
    <subcellularLocation>
        <location evidence="2">Cytoplasm</location>
    </subcellularLocation>
</comment>
<evidence type="ECO:0000256" key="4">
    <source>
        <dbReference type="ARBA" id="ARBA00011986"/>
    </source>
</evidence>
<dbReference type="PROSITE" id="PS51722">
    <property type="entry name" value="G_TR_2"/>
    <property type="match status" value="1"/>
</dbReference>
<dbReference type="Gene3D" id="2.40.30.10">
    <property type="entry name" value="Translation factors"/>
    <property type="match status" value="2"/>
</dbReference>
<comment type="function">
    <text evidence="14">Plays a role in translation initiation. Ribosome-dependent GTPase that promotes the joining of the 60S ribosomal subunit to the pre-initiation complex to form the 80S initiation complex with the initiator methionine-tRNA in the P-site base paired to the start codon. Together with eIF1A (EIF1AX), actively orients the initiator methionine-tRNA in a conformation that allows 60S ribosomal subunit joining to form the 80S initiation complex. Is released after formation of the 80S initiation complex. Its GTPase activity is not essential for ribosomal subunits joining, but GTP hydrolysis is needed for eIF1A (EIF1AX) ejection quickly followed by EIF5B release to form elongation-competent ribosomes. In contrast to its procaryotic homolog, does not promote recruitment of Met-rRNA to the small ribosomal subunit.</text>
</comment>
<dbReference type="PRINTS" id="PR00315">
    <property type="entry name" value="ELONGATNFCT"/>
</dbReference>
<dbReference type="SUPFAM" id="SSF52540">
    <property type="entry name" value="P-loop containing nucleoside triphosphate hydrolases"/>
    <property type="match status" value="1"/>
</dbReference>
<dbReference type="GO" id="GO:0046872">
    <property type="term" value="F:metal ion binding"/>
    <property type="evidence" value="ECO:0007669"/>
    <property type="project" value="UniProtKB-KW"/>
</dbReference>
<dbReference type="CDD" id="cd01887">
    <property type="entry name" value="IF2_eIF5B"/>
    <property type="match status" value="1"/>
</dbReference>
<dbReference type="WBParaSite" id="EVEC_0000753301-mRNA-1">
    <property type="protein sequence ID" value="EVEC_0000753301-mRNA-1"/>
    <property type="gene ID" value="EVEC_0000753301"/>
</dbReference>
<reference evidence="18 19" key="2">
    <citation type="submission" date="2018-10" db="EMBL/GenBank/DDBJ databases">
        <authorList>
            <consortium name="Pathogen Informatics"/>
        </authorList>
    </citation>
    <scope>NUCLEOTIDE SEQUENCE [LARGE SCALE GENOMIC DNA]</scope>
</reference>
<feature type="compositionally biased region" description="Basic and acidic residues" evidence="16">
    <location>
        <begin position="178"/>
        <end position="198"/>
    </location>
</feature>
<organism evidence="20">
    <name type="scientific">Enterobius vermicularis</name>
    <name type="common">Human pinworm</name>
    <dbReference type="NCBI Taxonomy" id="51028"/>
    <lineage>
        <taxon>Eukaryota</taxon>
        <taxon>Metazoa</taxon>
        <taxon>Ecdysozoa</taxon>
        <taxon>Nematoda</taxon>
        <taxon>Chromadorea</taxon>
        <taxon>Rhabditida</taxon>
        <taxon>Spirurina</taxon>
        <taxon>Oxyuridomorpha</taxon>
        <taxon>Oxyuroidea</taxon>
        <taxon>Oxyuridae</taxon>
        <taxon>Enterobius</taxon>
    </lineage>
</organism>
<keyword evidence="11" id="KW-0648">Protein biosynthesis</keyword>
<evidence type="ECO:0000313" key="20">
    <source>
        <dbReference type="WBParaSite" id="EVEC_0000753301-mRNA-1"/>
    </source>
</evidence>
<feature type="compositionally biased region" description="Basic and acidic residues" evidence="16">
    <location>
        <begin position="137"/>
        <end position="159"/>
    </location>
</feature>